<name>A0A8S9KFB2_BRACR</name>
<evidence type="ECO:0000313" key="2">
    <source>
        <dbReference type="EMBL" id="KAF2593424.1"/>
    </source>
</evidence>
<dbReference type="AlphaFoldDB" id="A0A8S9KFB2"/>
<protein>
    <submittedName>
        <fullName evidence="2">Uncharacterized protein</fullName>
    </submittedName>
</protein>
<gene>
    <name evidence="2" type="ORF">F2Q70_00043696</name>
</gene>
<feature type="region of interest" description="Disordered" evidence="1">
    <location>
        <begin position="1"/>
        <end position="49"/>
    </location>
</feature>
<organism evidence="2">
    <name type="scientific">Brassica cretica</name>
    <name type="common">Mustard</name>
    <dbReference type="NCBI Taxonomy" id="69181"/>
    <lineage>
        <taxon>Eukaryota</taxon>
        <taxon>Viridiplantae</taxon>
        <taxon>Streptophyta</taxon>
        <taxon>Embryophyta</taxon>
        <taxon>Tracheophyta</taxon>
        <taxon>Spermatophyta</taxon>
        <taxon>Magnoliopsida</taxon>
        <taxon>eudicotyledons</taxon>
        <taxon>Gunneridae</taxon>
        <taxon>Pentapetalae</taxon>
        <taxon>rosids</taxon>
        <taxon>malvids</taxon>
        <taxon>Brassicales</taxon>
        <taxon>Brassicaceae</taxon>
        <taxon>Brassiceae</taxon>
        <taxon>Brassica</taxon>
    </lineage>
</organism>
<feature type="compositionally biased region" description="Low complexity" evidence="1">
    <location>
        <begin position="9"/>
        <end position="30"/>
    </location>
</feature>
<comment type="caution">
    <text evidence="2">The sequence shown here is derived from an EMBL/GenBank/DDBJ whole genome shotgun (WGS) entry which is preliminary data.</text>
</comment>
<evidence type="ECO:0000256" key="1">
    <source>
        <dbReference type="SAM" id="MobiDB-lite"/>
    </source>
</evidence>
<accession>A0A8S9KFB2</accession>
<sequence length="49" mass="5364">MADFGTPEQMAASMQQQMQQMQELQQTIAAHQLAAQREPPVPIVNDPGA</sequence>
<proteinExistence type="predicted"/>
<dbReference type="EMBL" id="QGKY02000164">
    <property type="protein sequence ID" value="KAF2593424.1"/>
    <property type="molecule type" value="Genomic_DNA"/>
</dbReference>
<reference evidence="2" key="1">
    <citation type="submission" date="2019-12" db="EMBL/GenBank/DDBJ databases">
        <title>Genome sequencing and annotation of Brassica cretica.</title>
        <authorList>
            <person name="Studholme D.J."/>
            <person name="Sarris P.F."/>
        </authorList>
    </citation>
    <scope>NUCLEOTIDE SEQUENCE</scope>
    <source>
        <strain evidence="2">PFS-102/07</strain>
        <tissue evidence="2">Leaf</tissue>
    </source>
</reference>